<accession>A0A6C0KEI6</accession>
<proteinExistence type="predicted"/>
<reference evidence="3" key="1">
    <citation type="journal article" date="2020" name="Nature">
        <title>Giant virus diversity and host interactions through global metagenomics.</title>
        <authorList>
            <person name="Schulz F."/>
            <person name="Roux S."/>
            <person name="Paez-Espino D."/>
            <person name="Jungbluth S."/>
            <person name="Walsh D.A."/>
            <person name="Denef V.J."/>
            <person name="McMahon K.D."/>
            <person name="Konstantinidis K.T."/>
            <person name="Eloe-Fadrosh E.A."/>
            <person name="Kyrpides N.C."/>
            <person name="Woyke T."/>
        </authorList>
    </citation>
    <scope>NUCLEOTIDE SEQUENCE</scope>
    <source>
        <strain evidence="3">GVMAG-S-3300002307-41</strain>
    </source>
</reference>
<evidence type="ECO:0000256" key="1">
    <source>
        <dbReference type="SAM" id="MobiDB-lite"/>
    </source>
</evidence>
<keyword evidence="2" id="KW-0812">Transmembrane</keyword>
<dbReference type="AlphaFoldDB" id="A0A6C0KEI6"/>
<protein>
    <submittedName>
        <fullName evidence="3">Uncharacterized protein</fullName>
    </submittedName>
</protein>
<evidence type="ECO:0000256" key="2">
    <source>
        <dbReference type="SAM" id="Phobius"/>
    </source>
</evidence>
<evidence type="ECO:0000313" key="3">
    <source>
        <dbReference type="EMBL" id="QHU15556.1"/>
    </source>
</evidence>
<sequence>MDTLIAGLLFLIVAIYLVQRRVGHMIVWVILAYILAHYLGKLSHTTSVIAGLVGIYVICQITKNTYEGFEEEEEDKPKKKESPEPAPPKTDDPHVDVGTTILHAYRNLSPEQIGGMRRDTKELMGLQKELMGSLSEMKPAIEQGAELLKTFSQFFGKNE</sequence>
<keyword evidence="2" id="KW-0472">Membrane</keyword>
<name>A0A6C0KEI6_9ZZZZ</name>
<dbReference type="EMBL" id="MN740866">
    <property type="protein sequence ID" value="QHU15556.1"/>
    <property type="molecule type" value="Genomic_DNA"/>
</dbReference>
<feature type="compositionally biased region" description="Basic and acidic residues" evidence="1">
    <location>
        <begin position="75"/>
        <end position="95"/>
    </location>
</feature>
<feature type="region of interest" description="Disordered" evidence="1">
    <location>
        <begin position="68"/>
        <end position="95"/>
    </location>
</feature>
<feature type="transmembrane region" description="Helical" evidence="2">
    <location>
        <begin position="30"/>
        <end position="59"/>
    </location>
</feature>
<organism evidence="3">
    <name type="scientific">viral metagenome</name>
    <dbReference type="NCBI Taxonomy" id="1070528"/>
    <lineage>
        <taxon>unclassified sequences</taxon>
        <taxon>metagenomes</taxon>
        <taxon>organismal metagenomes</taxon>
    </lineage>
</organism>
<keyword evidence="2" id="KW-1133">Transmembrane helix</keyword>